<keyword evidence="3" id="KW-1185">Reference proteome</keyword>
<dbReference type="EMBL" id="LFRF01000009">
    <property type="protein sequence ID" value="KND91218.1"/>
    <property type="molecule type" value="Genomic_DNA"/>
</dbReference>
<comment type="caution">
    <text evidence="2">The sequence shown here is derived from an EMBL/GenBank/DDBJ whole genome shotgun (WGS) entry which is preliminary data.</text>
</comment>
<organism evidence="2 3">
    <name type="scientific">Tolypocladium ophioglossoides (strain CBS 100239)</name>
    <name type="common">Snaketongue truffleclub</name>
    <name type="synonym">Elaphocordyceps ophioglossoides</name>
    <dbReference type="NCBI Taxonomy" id="1163406"/>
    <lineage>
        <taxon>Eukaryota</taxon>
        <taxon>Fungi</taxon>
        <taxon>Dikarya</taxon>
        <taxon>Ascomycota</taxon>
        <taxon>Pezizomycotina</taxon>
        <taxon>Sordariomycetes</taxon>
        <taxon>Hypocreomycetidae</taxon>
        <taxon>Hypocreales</taxon>
        <taxon>Ophiocordycipitaceae</taxon>
        <taxon>Tolypocladium</taxon>
    </lineage>
</organism>
<accession>A0A0L0NAU0</accession>
<dbReference type="InterPro" id="IPR000120">
    <property type="entry name" value="Amidase"/>
</dbReference>
<dbReference type="InterPro" id="IPR036928">
    <property type="entry name" value="AS_sf"/>
</dbReference>
<dbReference type="PANTHER" id="PTHR11895:SF67">
    <property type="entry name" value="AMIDASE DOMAIN-CONTAINING PROTEIN"/>
    <property type="match status" value="1"/>
</dbReference>
<feature type="domain" description="Amidase" evidence="1">
    <location>
        <begin position="161"/>
        <end position="564"/>
    </location>
</feature>
<dbReference type="SUPFAM" id="SSF75304">
    <property type="entry name" value="Amidase signature (AS) enzymes"/>
    <property type="match status" value="1"/>
</dbReference>
<dbReference type="STRING" id="1163406.A0A0L0NAU0"/>
<sequence>MSPPGNTFAHYPEPVEGPAVEYAPNPAKNPVLRGLPLVVASGIITRSAFVQRFFWRNGGFGTIKDMPALDDVPYTFQPVVTPLGETGPMLEFGPELLAAQHADSKARYYTASDYHDMSKAGTITPLQVAEALLPLTKQSSDGKPGKYEDAWADSHGKDHLALEAARASTERYAAGESLSVLDGVPVGVKDDVDVKGYINHLGLKYDASVPWFKVQEESAWPVKTLQEAGAVVIGKLRMHEMGSGTLLGLLVAQGTPTNHLNNAYYPGGSSSGPASAISAGLIPICVGTDAGGSVRIPANFNGIYGLKTSHHRTMSMNSTMCITGPLAATVADLTIAYRLMAQPNPDCPTQSRFAVSVPPQPSAKKVMGVFRDWWKPADPRVAKACSAAVDLFACERGYEVVDISIPYLPEAQLAHGVICITEMAESARRRTPDPADWLSICGPANRVFLSVACQTPAADFLKYNAMRTLLMRHLAFLFKKHPGLLIMTPTTPLAGWARMPGDEAYGLSDANTTFLNMMYIFLANMTGTPSLSAPVGYVDPDQGEGKLPVSLLATGEWGSEEQLLGWAAEAEDYLHEVYAEGRRRPDSWLDVIALAQEGKTG</sequence>
<dbReference type="GO" id="GO:0016787">
    <property type="term" value="F:hydrolase activity"/>
    <property type="evidence" value="ECO:0007669"/>
    <property type="project" value="UniProtKB-KW"/>
</dbReference>
<dbReference type="InterPro" id="IPR023631">
    <property type="entry name" value="Amidase_dom"/>
</dbReference>
<dbReference type="PANTHER" id="PTHR11895">
    <property type="entry name" value="TRANSAMIDASE"/>
    <property type="match status" value="1"/>
</dbReference>
<dbReference type="AlphaFoldDB" id="A0A0L0NAU0"/>
<dbReference type="Proteomes" id="UP000036947">
    <property type="component" value="Unassembled WGS sequence"/>
</dbReference>
<keyword evidence="2" id="KW-0378">Hydrolase</keyword>
<dbReference type="Pfam" id="PF01425">
    <property type="entry name" value="Amidase"/>
    <property type="match status" value="1"/>
</dbReference>
<evidence type="ECO:0000313" key="3">
    <source>
        <dbReference type="Proteomes" id="UP000036947"/>
    </source>
</evidence>
<evidence type="ECO:0000259" key="1">
    <source>
        <dbReference type="Pfam" id="PF01425"/>
    </source>
</evidence>
<dbReference type="OrthoDB" id="421993at2759"/>
<protein>
    <submittedName>
        <fullName evidence="2">Fatty acid amide hydrolase</fullName>
    </submittedName>
</protein>
<proteinExistence type="predicted"/>
<evidence type="ECO:0000313" key="2">
    <source>
        <dbReference type="EMBL" id="KND91218.1"/>
    </source>
</evidence>
<gene>
    <name evidence="2" type="ORF">TOPH_03942</name>
</gene>
<name>A0A0L0NAU0_TOLOC</name>
<reference evidence="2 3" key="1">
    <citation type="journal article" date="2015" name="BMC Genomics">
        <title>The genome of the truffle-parasite Tolypocladium ophioglossoides and the evolution of antifungal peptaibiotics.</title>
        <authorList>
            <person name="Quandt C.A."/>
            <person name="Bushley K.E."/>
            <person name="Spatafora J.W."/>
        </authorList>
    </citation>
    <scope>NUCLEOTIDE SEQUENCE [LARGE SCALE GENOMIC DNA]</scope>
    <source>
        <strain evidence="2 3">CBS 100239</strain>
    </source>
</reference>
<dbReference type="Gene3D" id="3.90.1300.10">
    <property type="entry name" value="Amidase signature (AS) domain"/>
    <property type="match status" value="1"/>
</dbReference>